<proteinExistence type="predicted"/>
<evidence type="ECO:0000313" key="2">
    <source>
        <dbReference type="EMBL" id="UWN56184.1"/>
    </source>
</evidence>
<dbReference type="RefSeq" id="WP_026089654.1">
    <property type="nucleotide sequence ID" value="NZ_CAPH01000013.1"/>
</dbReference>
<dbReference type="InterPro" id="IPR021457">
    <property type="entry name" value="DUF3108"/>
</dbReference>
<sequence>MTRSILTVLSAMAVCSSAAQIGGTVPVEHAFAHGEELEYAVSYKVSFVNTDVAGVTFRTTLGDYGGRRAYTVDAHGVVYPFYKWFFDLNDQYVSTLDSATLRPLELRSEIREGKYRYSTRFVYDWDSRVVNNTFRNHKNPDSNHKRLDLSDGSYDALASFFNLRCADLTGIERSGSSLMNLVLEDTIRPIRYRFLGREVKNIRGTGKFRTLKFRCELATSTGESFEDGSEFTIWISDDRNRIPLYVESPIRVGSIRARLISWKNLKYPLDSKIK</sequence>
<evidence type="ECO:0000313" key="3">
    <source>
        <dbReference type="Proteomes" id="UP001059295"/>
    </source>
</evidence>
<accession>A0ABY5UXC6</accession>
<dbReference type="GeneID" id="82891225"/>
<dbReference type="Proteomes" id="UP001059295">
    <property type="component" value="Chromosome"/>
</dbReference>
<feature type="signal peptide" evidence="1">
    <location>
        <begin position="1"/>
        <end position="21"/>
    </location>
</feature>
<protein>
    <submittedName>
        <fullName evidence="2">DUF3108 domain-containing protein</fullName>
    </submittedName>
</protein>
<evidence type="ECO:0000256" key="1">
    <source>
        <dbReference type="SAM" id="SignalP"/>
    </source>
</evidence>
<keyword evidence="3" id="KW-1185">Reference proteome</keyword>
<gene>
    <name evidence="2" type="ORF">NQ491_05785</name>
</gene>
<dbReference type="EMBL" id="CP102294">
    <property type="protein sequence ID" value="UWN56184.1"/>
    <property type="molecule type" value="Genomic_DNA"/>
</dbReference>
<name>A0ABY5UXC6_9BACT</name>
<keyword evidence="1" id="KW-0732">Signal</keyword>
<reference evidence="2" key="1">
    <citation type="journal article" date="2022" name="Cell">
        <title>Design, construction, and in vivo augmentation of a complex gut microbiome.</title>
        <authorList>
            <person name="Cheng A.G."/>
            <person name="Ho P.Y."/>
            <person name="Aranda-Diaz A."/>
            <person name="Jain S."/>
            <person name="Yu F.B."/>
            <person name="Meng X."/>
            <person name="Wang M."/>
            <person name="Iakiviak M."/>
            <person name="Nagashima K."/>
            <person name="Zhao A."/>
            <person name="Murugkar P."/>
            <person name="Patil A."/>
            <person name="Atabakhsh K."/>
            <person name="Weakley A."/>
            <person name="Yan J."/>
            <person name="Brumbaugh A.R."/>
            <person name="Higginbottom S."/>
            <person name="Dimas A."/>
            <person name="Shiver A.L."/>
            <person name="Deutschbauer A."/>
            <person name="Neff N."/>
            <person name="Sonnenburg J.L."/>
            <person name="Huang K.C."/>
            <person name="Fischbach M.A."/>
        </authorList>
    </citation>
    <scope>NUCLEOTIDE SEQUENCE</scope>
    <source>
        <strain evidence="2">AP11</strain>
    </source>
</reference>
<feature type="chain" id="PRO_5046368590" evidence="1">
    <location>
        <begin position="22"/>
        <end position="274"/>
    </location>
</feature>
<dbReference type="Pfam" id="PF11306">
    <property type="entry name" value="DUF3108"/>
    <property type="match status" value="1"/>
</dbReference>
<organism evidence="2 3">
    <name type="scientific">Alistipes ihumii AP11</name>
    <dbReference type="NCBI Taxonomy" id="1211813"/>
    <lineage>
        <taxon>Bacteria</taxon>
        <taxon>Pseudomonadati</taxon>
        <taxon>Bacteroidota</taxon>
        <taxon>Bacteroidia</taxon>
        <taxon>Bacteroidales</taxon>
        <taxon>Rikenellaceae</taxon>
        <taxon>Alistipes</taxon>
    </lineage>
</organism>